<sequence length="149" mass="17425">RNVKLDEKDVILFQKTKFHEEVEKENEPMKIILNFENMTASIKGTNKEDNDRAELQLLQKSREFMSQNILDMFSKEQVHLLSKQDVQNAINNLFSIKGFNAHFKCDINMIILYFVKGVDDSLLKEIINSHVVVKHQPIKSDMVFILQSE</sequence>
<proteinExistence type="predicted"/>
<gene>
    <name evidence="1" type="primary">ORF53027</name>
</gene>
<accession>A0A0B6Z8F7</accession>
<feature type="non-terminal residue" evidence="1">
    <location>
        <position position="149"/>
    </location>
</feature>
<dbReference type="AlphaFoldDB" id="A0A0B6Z8F7"/>
<name>A0A0B6Z8F7_9EUPU</name>
<dbReference type="EMBL" id="HACG01017953">
    <property type="protein sequence ID" value="CEK64818.1"/>
    <property type="molecule type" value="Transcribed_RNA"/>
</dbReference>
<evidence type="ECO:0000313" key="1">
    <source>
        <dbReference type="EMBL" id="CEK64818.1"/>
    </source>
</evidence>
<feature type="non-terminal residue" evidence="1">
    <location>
        <position position="1"/>
    </location>
</feature>
<organism evidence="1">
    <name type="scientific">Arion vulgaris</name>
    <dbReference type="NCBI Taxonomy" id="1028688"/>
    <lineage>
        <taxon>Eukaryota</taxon>
        <taxon>Metazoa</taxon>
        <taxon>Spiralia</taxon>
        <taxon>Lophotrochozoa</taxon>
        <taxon>Mollusca</taxon>
        <taxon>Gastropoda</taxon>
        <taxon>Heterobranchia</taxon>
        <taxon>Euthyneura</taxon>
        <taxon>Panpulmonata</taxon>
        <taxon>Eupulmonata</taxon>
        <taxon>Stylommatophora</taxon>
        <taxon>Helicina</taxon>
        <taxon>Arionoidea</taxon>
        <taxon>Arionidae</taxon>
        <taxon>Arion</taxon>
    </lineage>
</organism>
<protein>
    <submittedName>
        <fullName evidence="1">Uncharacterized protein</fullName>
    </submittedName>
</protein>
<reference evidence="1" key="1">
    <citation type="submission" date="2014-12" db="EMBL/GenBank/DDBJ databases">
        <title>Insight into the proteome of Arion vulgaris.</title>
        <authorList>
            <person name="Aradska J."/>
            <person name="Bulat T."/>
            <person name="Smidak R."/>
            <person name="Sarate P."/>
            <person name="Gangsoo J."/>
            <person name="Sialana F."/>
            <person name="Bilban M."/>
            <person name="Lubec G."/>
        </authorList>
    </citation>
    <scope>NUCLEOTIDE SEQUENCE</scope>
    <source>
        <tissue evidence="1">Skin</tissue>
    </source>
</reference>